<dbReference type="Proteomes" id="UP001271007">
    <property type="component" value="Unassembled WGS sequence"/>
</dbReference>
<dbReference type="AlphaFoldDB" id="A0AAJ0GA21"/>
<feature type="region of interest" description="Disordered" evidence="5">
    <location>
        <begin position="474"/>
        <end position="513"/>
    </location>
</feature>
<feature type="compositionally biased region" description="Basic and acidic residues" evidence="5">
    <location>
        <begin position="410"/>
        <end position="419"/>
    </location>
</feature>
<feature type="compositionally biased region" description="Polar residues" evidence="5">
    <location>
        <begin position="308"/>
        <end position="319"/>
    </location>
</feature>
<feature type="region of interest" description="Disordered" evidence="5">
    <location>
        <begin position="1"/>
        <end position="449"/>
    </location>
</feature>
<evidence type="ECO:0000256" key="5">
    <source>
        <dbReference type="SAM" id="MobiDB-lite"/>
    </source>
</evidence>
<evidence type="ECO:0000259" key="7">
    <source>
        <dbReference type="Pfam" id="PF15624"/>
    </source>
</evidence>
<dbReference type="Pfam" id="PF11699">
    <property type="entry name" value="CENP-C_C"/>
    <property type="match status" value="1"/>
</dbReference>
<keyword evidence="4" id="KW-0539">Nucleus</keyword>
<feature type="compositionally biased region" description="Acidic residues" evidence="5">
    <location>
        <begin position="198"/>
        <end position="210"/>
    </location>
</feature>
<feature type="compositionally biased region" description="Acidic residues" evidence="5">
    <location>
        <begin position="222"/>
        <end position="253"/>
    </location>
</feature>
<feature type="compositionally biased region" description="Polar residues" evidence="5">
    <location>
        <begin position="271"/>
        <end position="282"/>
    </location>
</feature>
<keyword evidence="3" id="KW-0238">DNA-binding</keyword>
<evidence type="ECO:0000256" key="1">
    <source>
        <dbReference type="ARBA" id="ARBA00004123"/>
    </source>
</evidence>
<dbReference type="Gene3D" id="2.60.120.10">
    <property type="entry name" value="Jelly Rolls"/>
    <property type="match status" value="1"/>
</dbReference>
<protein>
    <submittedName>
        <fullName evidence="8">Mitotic fidelity of chromosome transmission-related protein</fullName>
    </submittedName>
</protein>
<dbReference type="InterPro" id="IPR028929">
    <property type="entry name" value="Mif2_N"/>
</dbReference>
<dbReference type="Pfam" id="PF15624">
    <property type="entry name" value="Mif2_N"/>
    <property type="match status" value="1"/>
</dbReference>
<dbReference type="InterPro" id="IPR025974">
    <property type="entry name" value="Mif2/CENP-C_cupin"/>
</dbReference>
<feature type="compositionally biased region" description="Acidic residues" evidence="5">
    <location>
        <begin position="503"/>
        <end position="513"/>
    </location>
</feature>
<feature type="compositionally biased region" description="Basic residues" evidence="5">
    <location>
        <begin position="1"/>
        <end position="18"/>
    </location>
</feature>
<dbReference type="SUPFAM" id="SSF51182">
    <property type="entry name" value="RmlC-like cupins"/>
    <property type="match status" value="1"/>
</dbReference>
<sequence length="672" mass="73354">MAQAGKKARDRTPGRPKKKDNQFWDIGKVGRKTGITLEDHGVRDEHGLEPVSHIFSSPVSPQRANLDSSDAHMNESSGPDVDVTLASRKTPRLPPARASTPKHTNIGSPKRPSTGRPGAQHVEVEGEERTPARARSQLRPNRVLDFGDGGVKQSIESPSPFKPRHTLRRSMGKAGGRENPFASPVGKAPPTTTPATILEDDEEDVEEVEGVDLPVDDGPLMLDDDDEFQDALPAQEEEAQMGAVEDDEEEEHVEEPQPLPEKTRSGRPRKSGSSVDSSQLQHTPPVAPMASSRKRDRSTLENSRSEDASTSQSQINETGRAQKKQKGGRSSLNKVIVHQDEGDVAVDPSLIAHGDEYVAAHEDDVPDEPVEAPAPTKAKKGKKSKAPKERDPNRGMQPQSERVALNDSPSKLRDRREGSRSLSVGPISNVHLRASTPFEDAGGRTSRFGRSLTQPLKYWANEMRLYKNGETAGIVRADPFSPPKRKRPPPKKKGKKKAGRLEDIDEESDTESVLADEWEEEVGVIAGDVANWDPETQMGDPGDLVREDLAFASTSLVAKNVANTTFKYAKIMTLPFFGSGLVELPPGGEKRAKNCRKMQMCFFVHEGKVMVEVYPAGGAGGEEVGEVTQFAISRGGVWVVPRGNNYSILNESRTKTARVFFAQGCEVVEMGK</sequence>
<comment type="subcellular location">
    <subcellularLocation>
        <location evidence="1">Nucleus</location>
    </subcellularLocation>
</comment>
<evidence type="ECO:0000256" key="2">
    <source>
        <dbReference type="ARBA" id="ARBA00010291"/>
    </source>
</evidence>
<feature type="compositionally biased region" description="Basic and acidic residues" evidence="5">
    <location>
        <begin position="297"/>
        <end position="307"/>
    </location>
</feature>
<dbReference type="PANTHER" id="PTHR16684:SF11">
    <property type="entry name" value="CENTROMERE PROTEIN C"/>
    <property type="match status" value="1"/>
</dbReference>
<comment type="similarity">
    <text evidence="2">Belongs to the CENP-C/MIF2 family.</text>
</comment>
<evidence type="ECO:0000256" key="4">
    <source>
        <dbReference type="ARBA" id="ARBA00023242"/>
    </source>
</evidence>
<feature type="compositionally biased region" description="Basic and acidic residues" evidence="5">
    <location>
        <begin position="122"/>
        <end position="131"/>
    </location>
</feature>
<comment type="caution">
    <text evidence="8">The sequence shown here is derived from an EMBL/GenBank/DDBJ whole genome shotgun (WGS) entry which is preliminary data.</text>
</comment>
<dbReference type="InterPro" id="IPR011051">
    <property type="entry name" value="RmlC_Cupin_sf"/>
</dbReference>
<dbReference type="InterPro" id="IPR028386">
    <property type="entry name" value="CENP-C/Mif2/cnp3"/>
</dbReference>
<evidence type="ECO:0000259" key="6">
    <source>
        <dbReference type="Pfam" id="PF11699"/>
    </source>
</evidence>
<keyword evidence="9" id="KW-1185">Reference proteome</keyword>
<organism evidence="8 9">
    <name type="scientific">Extremus antarcticus</name>
    <dbReference type="NCBI Taxonomy" id="702011"/>
    <lineage>
        <taxon>Eukaryota</taxon>
        <taxon>Fungi</taxon>
        <taxon>Dikarya</taxon>
        <taxon>Ascomycota</taxon>
        <taxon>Pezizomycotina</taxon>
        <taxon>Dothideomycetes</taxon>
        <taxon>Dothideomycetidae</taxon>
        <taxon>Mycosphaerellales</taxon>
        <taxon>Extremaceae</taxon>
        <taxon>Extremus</taxon>
    </lineage>
</organism>
<feature type="compositionally biased region" description="Basic residues" evidence="5">
    <location>
        <begin position="483"/>
        <end position="498"/>
    </location>
</feature>
<dbReference type="GO" id="GO:0005634">
    <property type="term" value="C:nucleus"/>
    <property type="evidence" value="ECO:0007669"/>
    <property type="project" value="UniProtKB-SubCell"/>
</dbReference>
<evidence type="ECO:0000313" key="8">
    <source>
        <dbReference type="EMBL" id="KAK3055063.1"/>
    </source>
</evidence>
<proteinExistence type="inferred from homology"/>
<feature type="compositionally biased region" description="Basic and acidic residues" evidence="5">
    <location>
        <begin position="353"/>
        <end position="363"/>
    </location>
</feature>
<dbReference type="GO" id="GO:0000776">
    <property type="term" value="C:kinetochore"/>
    <property type="evidence" value="ECO:0007669"/>
    <property type="project" value="InterPro"/>
</dbReference>
<reference evidence="8" key="1">
    <citation type="submission" date="2023-04" db="EMBL/GenBank/DDBJ databases">
        <title>Black Yeasts Isolated from many extreme environments.</title>
        <authorList>
            <person name="Coleine C."/>
            <person name="Stajich J.E."/>
            <person name="Selbmann L."/>
        </authorList>
    </citation>
    <scope>NUCLEOTIDE SEQUENCE</scope>
    <source>
        <strain evidence="8">CCFEE 5312</strain>
    </source>
</reference>
<name>A0AAJ0GA21_9PEZI</name>
<feature type="domain" description="Mif2 N-terminal" evidence="7">
    <location>
        <begin position="24"/>
        <end position="146"/>
    </location>
</feature>
<dbReference type="InterPro" id="IPR014710">
    <property type="entry name" value="RmlC-like_jellyroll"/>
</dbReference>
<feature type="compositionally biased region" description="Basic residues" evidence="5">
    <location>
        <begin position="162"/>
        <end position="171"/>
    </location>
</feature>
<dbReference type="GO" id="GO:0051382">
    <property type="term" value="P:kinetochore assembly"/>
    <property type="evidence" value="ECO:0007669"/>
    <property type="project" value="InterPro"/>
</dbReference>
<gene>
    <name evidence="8" type="primary">MIF2</name>
    <name evidence="8" type="ORF">LTR09_004223</name>
</gene>
<feature type="compositionally biased region" description="Basic and acidic residues" evidence="5">
    <location>
        <begin position="37"/>
        <end position="48"/>
    </location>
</feature>
<dbReference type="PANTHER" id="PTHR16684">
    <property type="entry name" value="CENTROMERE PROTEIN C"/>
    <property type="match status" value="1"/>
</dbReference>
<feature type="domain" description="Mif2/CENP-C cupin" evidence="6">
    <location>
        <begin position="566"/>
        <end position="663"/>
    </location>
</feature>
<feature type="compositionally biased region" description="Polar residues" evidence="5">
    <location>
        <begin position="54"/>
        <end position="68"/>
    </location>
</feature>
<dbReference type="GO" id="GO:0051315">
    <property type="term" value="P:attachment of mitotic spindle microtubules to kinetochore"/>
    <property type="evidence" value="ECO:0007669"/>
    <property type="project" value="TreeGrafter"/>
</dbReference>
<dbReference type="GO" id="GO:0051455">
    <property type="term" value="P:spindle attachment to meiosis I kinetochore"/>
    <property type="evidence" value="ECO:0007669"/>
    <property type="project" value="TreeGrafter"/>
</dbReference>
<evidence type="ECO:0000313" key="9">
    <source>
        <dbReference type="Proteomes" id="UP001271007"/>
    </source>
</evidence>
<feature type="compositionally biased region" description="Low complexity" evidence="5">
    <location>
        <begin position="211"/>
        <end position="221"/>
    </location>
</feature>
<accession>A0AAJ0GA21</accession>
<dbReference type="EMBL" id="JAWDJX010000010">
    <property type="protein sequence ID" value="KAK3055063.1"/>
    <property type="molecule type" value="Genomic_DNA"/>
</dbReference>
<dbReference type="GO" id="GO:0019237">
    <property type="term" value="F:centromeric DNA binding"/>
    <property type="evidence" value="ECO:0007669"/>
    <property type="project" value="InterPro"/>
</dbReference>
<evidence type="ECO:0000256" key="3">
    <source>
        <dbReference type="ARBA" id="ARBA00023125"/>
    </source>
</evidence>